<comment type="caution">
    <text evidence="2">The sequence shown here is derived from an EMBL/GenBank/DDBJ whole genome shotgun (WGS) entry which is preliminary data.</text>
</comment>
<protein>
    <submittedName>
        <fullName evidence="2">Uncharacterized protein</fullName>
    </submittedName>
</protein>
<evidence type="ECO:0000256" key="1">
    <source>
        <dbReference type="SAM" id="Coils"/>
    </source>
</evidence>
<accession>A0A9W9FC77</accession>
<dbReference type="AlphaFoldDB" id="A0A9W9FC77"/>
<evidence type="ECO:0000313" key="2">
    <source>
        <dbReference type="EMBL" id="KAJ5097384.1"/>
    </source>
</evidence>
<dbReference type="EMBL" id="JAPQKH010000005">
    <property type="protein sequence ID" value="KAJ5097384.1"/>
    <property type="molecule type" value="Genomic_DNA"/>
</dbReference>
<name>A0A9W9FC77_9EURO</name>
<gene>
    <name evidence="2" type="ORF">N7456_008105</name>
</gene>
<dbReference type="Proteomes" id="UP001149165">
    <property type="component" value="Unassembled WGS sequence"/>
</dbReference>
<reference evidence="2" key="2">
    <citation type="journal article" date="2023" name="IMA Fungus">
        <title>Comparative genomic study of the Penicillium genus elucidates a diverse pangenome and 15 lateral gene transfer events.</title>
        <authorList>
            <person name="Petersen C."/>
            <person name="Sorensen T."/>
            <person name="Nielsen M.R."/>
            <person name="Sondergaard T.E."/>
            <person name="Sorensen J.L."/>
            <person name="Fitzpatrick D.A."/>
            <person name="Frisvad J.C."/>
            <person name="Nielsen K.L."/>
        </authorList>
    </citation>
    <scope>NUCLEOTIDE SEQUENCE</scope>
    <source>
        <strain evidence="2">IBT 30069</strain>
    </source>
</reference>
<keyword evidence="1" id="KW-0175">Coiled coil</keyword>
<feature type="coiled-coil region" evidence="1">
    <location>
        <begin position="8"/>
        <end position="35"/>
    </location>
</feature>
<reference evidence="2" key="1">
    <citation type="submission" date="2022-11" db="EMBL/GenBank/DDBJ databases">
        <authorList>
            <person name="Petersen C."/>
        </authorList>
    </citation>
    <scope>NUCLEOTIDE SEQUENCE</scope>
    <source>
        <strain evidence="2">IBT 30069</strain>
    </source>
</reference>
<proteinExistence type="predicted"/>
<sequence>MAISRRYLELVDDTVDSLLAALTSLEEKIGRAKRDIFFCSRNFTVSLVYLRGAYEIDETVAPIVATKMISNKICWSLFYTTLLAAAMKKADKNRH</sequence>
<organism evidence="2 3">
    <name type="scientific">Penicillium angulare</name>
    <dbReference type="NCBI Taxonomy" id="116970"/>
    <lineage>
        <taxon>Eukaryota</taxon>
        <taxon>Fungi</taxon>
        <taxon>Dikarya</taxon>
        <taxon>Ascomycota</taxon>
        <taxon>Pezizomycotina</taxon>
        <taxon>Eurotiomycetes</taxon>
        <taxon>Eurotiomycetidae</taxon>
        <taxon>Eurotiales</taxon>
        <taxon>Aspergillaceae</taxon>
        <taxon>Penicillium</taxon>
    </lineage>
</organism>
<keyword evidence="3" id="KW-1185">Reference proteome</keyword>
<evidence type="ECO:0000313" key="3">
    <source>
        <dbReference type="Proteomes" id="UP001149165"/>
    </source>
</evidence>